<keyword evidence="2" id="KW-1185">Reference proteome</keyword>
<accession>A0ABR0ZKR9</accession>
<proteinExistence type="predicted"/>
<gene>
    <name evidence="1" type="ORF">HHUSO_G11185</name>
</gene>
<reference evidence="1 2" key="1">
    <citation type="submission" date="2021-05" db="EMBL/GenBank/DDBJ databases">
        <authorList>
            <person name="Zahm M."/>
            <person name="Klopp C."/>
            <person name="Cabau C."/>
            <person name="Kuhl H."/>
            <person name="Suciu R."/>
            <person name="Ciorpac M."/>
            <person name="Holostenco D."/>
            <person name="Gessner J."/>
            <person name="Wuertz S."/>
            <person name="Hohne C."/>
            <person name="Stock M."/>
            <person name="Gislard M."/>
            <person name="Lluch J."/>
            <person name="Milhes M."/>
            <person name="Lampietro C."/>
            <person name="Lopez Roques C."/>
            <person name="Donnadieu C."/>
            <person name="Du K."/>
            <person name="Schartl M."/>
            <person name="Guiguen Y."/>
        </authorList>
    </citation>
    <scope>NUCLEOTIDE SEQUENCE [LARGE SCALE GENOMIC DNA]</scope>
    <source>
        <strain evidence="1">Hh-F2</strain>
        <tissue evidence="1">Blood</tissue>
    </source>
</reference>
<dbReference type="EMBL" id="JAHFZB010000009">
    <property type="protein sequence ID" value="KAK6485408.1"/>
    <property type="molecule type" value="Genomic_DNA"/>
</dbReference>
<evidence type="ECO:0000313" key="2">
    <source>
        <dbReference type="Proteomes" id="UP001369086"/>
    </source>
</evidence>
<protein>
    <submittedName>
        <fullName evidence="1">Uncharacterized protein</fullName>
    </submittedName>
</protein>
<organism evidence="1 2">
    <name type="scientific">Huso huso</name>
    <name type="common">Beluga</name>
    <name type="synonym">Acipenser huso</name>
    <dbReference type="NCBI Taxonomy" id="61971"/>
    <lineage>
        <taxon>Eukaryota</taxon>
        <taxon>Metazoa</taxon>
        <taxon>Chordata</taxon>
        <taxon>Craniata</taxon>
        <taxon>Vertebrata</taxon>
        <taxon>Euteleostomi</taxon>
        <taxon>Actinopterygii</taxon>
        <taxon>Chondrostei</taxon>
        <taxon>Acipenseriformes</taxon>
        <taxon>Acipenseridae</taxon>
        <taxon>Huso</taxon>
    </lineage>
</organism>
<sequence length="272" mass="30654">MNELAGCSALSMAAVSKTDPLCQPCFYHAKFKVEVNIKKPLQPIHLSSEQVALEVLSLCCQLDLLIRAQVHQFQEQLRHDISPIESEAFHRQGTDLVERMNQCLEHLPEPLPQLEDYLDVVGLSAMFPRVEIFIIHGRPVDMLERPSMDDYFPHIGKLNQLLVLSQQLEDDVQHLGSHKYIAHQLSVLYQVISSFKGVLPLSVLKRDIEANFKALKTSLVKEDASQQEPQLPAHYVSWILSVTHSVTASVSALPDELIEDLTPAMSFVMNLT</sequence>
<evidence type="ECO:0000313" key="1">
    <source>
        <dbReference type="EMBL" id="KAK6485408.1"/>
    </source>
</evidence>
<comment type="caution">
    <text evidence="1">The sequence shown here is derived from an EMBL/GenBank/DDBJ whole genome shotgun (WGS) entry which is preliminary data.</text>
</comment>
<name>A0ABR0ZKR9_HUSHU</name>
<dbReference type="Proteomes" id="UP001369086">
    <property type="component" value="Unassembled WGS sequence"/>
</dbReference>